<protein>
    <submittedName>
        <fullName evidence="1">Uncharacterized protein</fullName>
    </submittedName>
</protein>
<dbReference type="Proteomes" id="UP001149400">
    <property type="component" value="Unassembled WGS sequence"/>
</dbReference>
<keyword evidence="2" id="KW-1185">Reference proteome</keyword>
<dbReference type="RefSeq" id="WP_274163438.1">
    <property type="nucleotide sequence ID" value="NZ_JAJUBC010000004.1"/>
</dbReference>
<dbReference type="EMBL" id="JAJUBC010000004">
    <property type="protein sequence ID" value="MDD1792540.1"/>
    <property type="molecule type" value="Genomic_DNA"/>
</dbReference>
<evidence type="ECO:0000313" key="1">
    <source>
        <dbReference type="EMBL" id="MDD1792540.1"/>
    </source>
</evidence>
<reference evidence="1" key="1">
    <citation type="submission" date="2021-12" db="EMBL/GenBank/DDBJ databases">
        <title>Enterovibrio ZSDZ35 sp. nov. and Enterovibrio ZSDZ42 sp. nov., isolated from coastal seawater in Qingdao.</title>
        <authorList>
            <person name="Zhang P."/>
        </authorList>
    </citation>
    <scope>NUCLEOTIDE SEQUENCE</scope>
    <source>
        <strain evidence="1">ZSDZ42</strain>
    </source>
</reference>
<gene>
    <name evidence="1" type="ORF">LRP50_05285</name>
</gene>
<comment type="caution">
    <text evidence="1">The sequence shown here is derived from an EMBL/GenBank/DDBJ whole genome shotgun (WGS) entry which is preliminary data.</text>
</comment>
<name>A0ABT5QX75_9GAMM</name>
<accession>A0ABT5QX75</accession>
<proteinExistence type="predicted"/>
<evidence type="ECO:0000313" key="2">
    <source>
        <dbReference type="Proteomes" id="UP001149400"/>
    </source>
</evidence>
<sequence length="50" mass="5851">MNNKKIKKVIEAAYGDGRTFYKLRDSWSRYTLRKFGSPCRCGTVTLYKQA</sequence>
<organism evidence="1 2">
    <name type="scientific">Enterovibrio gelatinilyticus</name>
    <dbReference type="NCBI Taxonomy" id="2899819"/>
    <lineage>
        <taxon>Bacteria</taxon>
        <taxon>Pseudomonadati</taxon>
        <taxon>Pseudomonadota</taxon>
        <taxon>Gammaproteobacteria</taxon>
        <taxon>Vibrionales</taxon>
        <taxon>Vibrionaceae</taxon>
        <taxon>Enterovibrio</taxon>
    </lineage>
</organism>